<reference evidence="6 7" key="1">
    <citation type="submission" date="2018-11" db="EMBL/GenBank/DDBJ databases">
        <title>Draft genome sequence of Ferruginibacter sp. BO-59.</title>
        <authorList>
            <person name="Im W.T."/>
        </authorList>
    </citation>
    <scope>NUCLEOTIDE SEQUENCE [LARGE SCALE GENOMIC DNA]</scope>
    <source>
        <strain evidence="6 7">BO-59</strain>
    </source>
</reference>
<comment type="caution">
    <text evidence="6">The sequence shown here is derived from an EMBL/GenBank/DDBJ whole genome shotgun (WGS) entry which is preliminary data.</text>
</comment>
<evidence type="ECO:0000313" key="6">
    <source>
        <dbReference type="EMBL" id="RNI38045.1"/>
    </source>
</evidence>
<dbReference type="PANTHER" id="PTHR30026:SF20">
    <property type="entry name" value="OUTER MEMBRANE PROTEIN TOLC"/>
    <property type="match status" value="1"/>
</dbReference>
<evidence type="ECO:0000256" key="2">
    <source>
        <dbReference type="ARBA" id="ARBA00022452"/>
    </source>
</evidence>
<protein>
    <submittedName>
        <fullName evidence="6">TolC family protein</fullName>
    </submittedName>
</protein>
<sequence>MKDIVLSVLFFFTALFGHAQIHSLDYFLQQASQNSPVIKDYQNQILIAQIDSQMLRASLKTHLNFLNTDSYAPVIHGWGYDPAITNFANVTAIFQVNRNFITPKNMVTQLRTLDLQRRALVDTIQLSQRDLVRTITDQYVTAYADQLGVEYTEEVFDLMKEEELLLKKLAEQNVFKQTDYLNFYVTMQQQELAYLQAQNQYAADYLTLNYLAGIVDTTVQHLEKPDIEKALENNAEQPVFLKAFTTDSLRLANEKELISYQYKPKIGAYVDGGYNSSLQVTPYKNFGFSAGLSLTIPIYDGHQKQMKYTQVNIRERTRETNKQFFVNQYTQQIAVLKQQLIGIDSLVPKINKQIEYAHTLILANNKLLQAGDILMRDYVIAINNYLSAQNMLTQNTISRLRIINQINYWHQ</sequence>
<dbReference type="PANTHER" id="PTHR30026">
    <property type="entry name" value="OUTER MEMBRANE PROTEIN TOLC"/>
    <property type="match status" value="1"/>
</dbReference>
<dbReference type="Gene3D" id="1.20.1600.10">
    <property type="entry name" value="Outer membrane efflux proteins (OEP)"/>
    <property type="match status" value="1"/>
</dbReference>
<dbReference type="Proteomes" id="UP000267223">
    <property type="component" value="Unassembled WGS sequence"/>
</dbReference>
<name>A0A3M9NKQ1_9BACT</name>
<evidence type="ECO:0000256" key="5">
    <source>
        <dbReference type="ARBA" id="ARBA00023237"/>
    </source>
</evidence>
<dbReference type="GO" id="GO:1990281">
    <property type="term" value="C:efflux pump complex"/>
    <property type="evidence" value="ECO:0007669"/>
    <property type="project" value="TreeGrafter"/>
</dbReference>
<evidence type="ECO:0000313" key="7">
    <source>
        <dbReference type="Proteomes" id="UP000267223"/>
    </source>
</evidence>
<evidence type="ECO:0000256" key="4">
    <source>
        <dbReference type="ARBA" id="ARBA00023136"/>
    </source>
</evidence>
<gene>
    <name evidence="6" type="ORF">EFY79_07420</name>
</gene>
<comment type="subcellular location">
    <subcellularLocation>
        <location evidence="1">Cell outer membrane</location>
    </subcellularLocation>
</comment>
<dbReference type="EMBL" id="RJJR01000004">
    <property type="protein sequence ID" value="RNI38045.1"/>
    <property type="molecule type" value="Genomic_DNA"/>
</dbReference>
<keyword evidence="5" id="KW-0998">Cell outer membrane</keyword>
<proteinExistence type="predicted"/>
<dbReference type="InterPro" id="IPR051906">
    <property type="entry name" value="TolC-like"/>
</dbReference>
<keyword evidence="4" id="KW-0472">Membrane</keyword>
<dbReference type="OrthoDB" id="1091220at2"/>
<keyword evidence="7" id="KW-1185">Reference proteome</keyword>
<organism evidence="6 7">
    <name type="scientific">Hanamia caeni</name>
    <dbReference type="NCBI Taxonomy" id="2294116"/>
    <lineage>
        <taxon>Bacteria</taxon>
        <taxon>Pseudomonadati</taxon>
        <taxon>Bacteroidota</taxon>
        <taxon>Chitinophagia</taxon>
        <taxon>Chitinophagales</taxon>
        <taxon>Chitinophagaceae</taxon>
        <taxon>Hanamia</taxon>
    </lineage>
</organism>
<accession>A0A3M9NKQ1</accession>
<keyword evidence="2" id="KW-1134">Transmembrane beta strand</keyword>
<dbReference type="GO" id="GO:0015562">
    <property type="term" value="F:efflux transmembrane transporter activity"/>
    <property type="evidence" value="ECO:0007669"/>
    <property type="project" value="InterPro"/>
</dbReference>
<dbReference type="GO" id="GO:0009279">
    <property type="term" value="C:cell outer membrane"/>
    <property type="evidence" value="ECO:0007669"/>
    <property type="project" value="UniProtKB-SubCell"/>
</dbReference>
<dbReference type="SUPFAM" id="SSF56954">
    <property type="entry name" value="Outer membrane efflux proteins (OEP)"/>
    <property type="match status" value="1"/>
</dbReference>
<dbReference type="GO" id="GO:0015288">
    <property type="term" value="F:porin activity"/>
    <property type="evidence" value="ECO:0007669"/>
    <property type="project" value="TreeGrafter"/>
</dbReference>
<keyword evidence="3" id="KW-0812">Transmembrane</keyword>
<evidence type="ECO:0000256" key="3">
    <source>
        <dbReference type="ARBA" id="ARBA00022692"/>
    </source>
</evidence>
<dbReference type="AlphaFoldDB" id="A0A3M9NKQ1"/>
<evidence type="ECO:0000256" key="1">
    <source>
        <dbReference type="ARBA" id="ARBA00004442"/>
    </source>
</evidence>